<dbReference type="Proteomes" id="UP000683000">
    <property type="component" value="Unassembled WGS sequence"/>
</dbReference>
<feature type="region of interest" description="Disordered" evidence="1">
    <location>
        <begin position="20"/>
        <end position="65"/>
    </location>
</feature>
<dbReference type="EMBL" id="JAGFBS010000010">
    <property type="protein sequence ID" value="KAG6377200.1"/>
    <property type="molecule type" value="Genomic_DNA"/>
</dbReference>
<feature type="compositionally biased region" description="Low complexity" evidence="1">
    <location>
        <begin position="20"/>
        <end position="29"/>
    </location>
</feature>
<proteinExistence type="predicted"/>
<gene>
    <name evidence="2" type="ORF">JVT61DRAFT_1253</name>
</gene>
<name>A0A8I2YRK2_9AGAM</name>
<sequence>MFLSTCPSSRRIPSLIRSLATESVPHTPNNVPPPPIPDDTKSRPSRLYPRPRPVSRNKRQALPVLPPSFGQNQLLPVPNSTRALLEHIVNSFEVPIHYAFAYGSCI</sequence>
<evidence type="ECO:0000313" key="3">
    <source>
        <dbReference type="Proteomes" id="UP000683000"/>
    </source>
</evidence>
<dbReference type="OrthoDB" id="341477at2759"/>
<keyword evidence="3" id="KW-1185">Reference proteome</keyword>
<reference evidence="2" key="1">
    <citation type="submission" date="2021-03" db="EMBL/GenBank/DDBJ databases">
        <title>Evolutionary innovations through gain and loss of genes in the ectomycorrhizal Boletales.</title>
        <authorList>
            <person name="Wu G."/>
            <person name="Miyauchi S."/>
            <person name="Morin E."/>
            <person name="Yang Z.-L."/>
            <person name="Xu J."/>
            <person name="Martin F.M."/>
        </authorList>
    </citation>
    <scope>NUCLEOTIDE SEQUENCE</scope>
    <source>
        <strain evidence="2">BR01</strain>
    </source>
</reference>
<evidence type="ECO:0000256" key="1">
    <source>
        <dbReference type="SAM" id="MobiDB-lite"/>
    </source>
</evidence>
<dbReference type="AlphaFoldDB" id="A0A8I2YRK2"/>
<evidence type="ECO:0000313" key="2">
    <source>
        <dbReference type="EMBL" id="KAG6377200.1"/>
    </source>
</evidence>
<comment type="caution">
    <text evidence="2">The sequence shown here is derived from an EMBL/GenBank/DDBJ whole genome shotgun (WGS) entry which is preliminary data.</text>
</comment>
<protein>
    <submittedName>
        <fullName evidence="2">Uncharacterized protein</fullName>
    </submittedName>
</protein>
<accession>A0A8I2YRK2</accession>
<organism evidence="2 3">
    <name type="scientific">Boletus reticuloceps</name>
    <dbReference type="NCBI Taxonomy" id="495285"/>
    <lineage>
        <taxon>Eukaryota</taxon>
        <taxon>Fungi</taxon>
        <taxon>Dikarya</taxon>
        <taxon>Basidiomycota</taxon>
        <taxon>Agaricomycotina</taxon>
        <taxon>Agaricomycetes</taxon>
        <taxon>Agaricomycetidae</taxon>
        <taxon>Boletales</taxon>
        <taxon>Boletineae</taxon>
        <taxon>Boletaceae</taxon>
        <taxon>Boletoideae</taxon>
        <taxon>Boletus</taxon>
    </lineage>
</organism>